<dbReference type="InterPro" id="IPR036388">
    <property type="entry name" value="WH-like_DNA-bd_sf"/>
</dbReference>
<dbReference type="PROSITE" id="PS50039">
    <property type="entry name" value="FORK_HEAD_3"/>
    <property type="match status" value="1"/>
</dbReference>
<dbReference type="SMART" id="SM00240">
    <property type="entry name" value="FHA"/>
    <property type="match status" value="1"/>
</dbReference>
<proteinExistence type="predicted"/>
<feature type="region of interest" description="Disordered" evidence="4">
    <location>
        <begin position="166"/>
        <end position="348"/>
    </location>
</feature>
<feature type="DNA-binding region" description="Fork-head" evidence="3">
    <location>
        <begin position="347"/>
        <end position="426"/>
    </location>
</feature>
<feature type="compositionally biased region" description="Low complexity" evidence="4">
    <location>
        <begin position="176"/>
        <end position="209"/>
    </location>
</feature>
<dbReference type="InterPro" id="IPR001766">
    <property type="entry name" value="Fork_head_dom"/>
</dbReference>
<dbReference type="Pfam" id="PF00250">
    <property type="entry name" value="Forkhead"/>
    <property type="match status" value="1"/>
</dbReference>
<feature type="domain" description="Fork-head" evidence="6">
    <location>
        <begin position="347"/>
        <end position="426"/>
    </location>
</feature>
<dbReference type="InterPro" id="IPR036390">
    <property type="entry name" value="WH_DNA-bd_sf"/>
</dbReference>
<accession>A0A165R2K5</accession>
<evidence type="ECO:0000259" key="6">
    <source>
        <dbReference type="PROSITE" id="PS50039"/>
    </source>
</evidence>
<comment type="subcellular location">
    <subcellularLocation>
        <location evidence="3">Nucleus</location>
    </subcellularLocation>
</comment>
<dbReference type="Gene3D" id="2.60.200.20">
    <property type="match status" value="1"/>
</dbReference>
<dbReference type="InterPro" id="IPR045178">
    <property type="entry name" value="Fhl1/FHA1"/>
</dbReference>
<evidence type="ECO:0000256" key="4">
    <source>
        <dbReference type="SAM" id="MobiDB-lite"/>
    </source>
</evidence>
<reference evidence="7 8" key="1">
    <citation type="journal article" date="2016" name="Mol. Biol. Evol.">
        <title>Comparative Genomics of Early-Diverging Mushroom-Forming Fungi Provides Insights into the Origins of Lignocellulose Decay Capabilities.</title>
        <authorList>
            <person name="Nagy L.G."/>
            <person name="Riley R."/>
            <person name="Tritt A."/>
            <person name="Adam C."/>
            <person name="Daum C."/>
            <person name="Floudas D."/>
            <person name="Sun H."/>
            <person name="Yadav J.S."/>
            <person name="Pangilinan J."/>
            <person name="Larsson K.H."/>
            <person name="Matsuura K."/>
            <person name="Barry K."/>
            <person name="Labutti K."/>
            <person name="Kuo R."/>
            <person name="Ohm R.A."/>
            <person name="Bhattacharya S.S."/>
            <person name="Shirouzu T."/>
            <person name="Yoshinaga Y."/>
            <person name="Martin F.M."/>
            <person name="Grigoriev I.V."/>
            <person name="Hibbett D.S."/>
        </authorList>
    </citation>
    <scope>NUCLEOTIDE SEQUENCE [LARGE SCALE GENOMIC DNA]</scope>
    <source>
        <strain evidence="7 8">HHB12029</strain>
    </source>
</reference>
<keyword evidence="8" id="KW-1185">Reference proteome</keyword>
<protein>
    <recommendedName>
        <fullName evidence="9">Fork-head domain-containing protein</fullName>
    </recommendedName>
</protein>
<dbReference type="GO" id="GO:0060962">
    <property type="term" value="P:regulation of ribosomal protein gene transcription by RNA polymerase II"/>
    <property type="evidence" value="ECO:0007669"/>
    <property type="project" value="InterPro"/>
</dbReference>
<keyword evidence="2 3" id="KW-0539">Nucleus</keyword>
<evidence type="ECO:0008006" key="9">
    <source>
        <dbReference type="Google" id="ProtNLM"/>
    </source>
</evidence>
<dbReference type="PRINTS" id="PR00053">
    <property type="entry name" value="FORKHEAD"/>
</dbReference>
<evidence type="ECO:0000313" key="8">
    <source>
        <dbReference type="Proteomes" id="UP000077266"/>
    </source>
</evidence>
<feature type="region of interest" description="Disordered" evidence="4">
    <location>
        <begin position="547"/>
        <end position="599"/>
    </location>
</feature>
<dbReference type="EMBL" id="KV425882">
    <property type="protein sequence ID" value="KZW04411.1"/>
    <property type="molecule type" value="Genomic_DNA"/>
</dbReference>
<feature type="compositionally biased region" description="Pro residues" evidence="4">
    <location>
        <begin position="581"/>
        <end position="592"/>
    </location>
</feature>
<dbReference type="SMART" id="SM00339">
    <property type="entry name" value="FH"/>
    <property type="match status" value="1"/>
</dbReference>
<dbReference type="InterPro" id="IPR000253">
    <property type="entry name" value="FHA_dom"/>
</dbReference>
<dbReference type="AlphaFoldDB" id="A0A165R2K5"/>
<dbReference type="PANTHER" id="PTHR21712">
    <property type="entry name" value="PRE-RRNA-PROCESSING PROTEIN FHL1"/>
    <property type="match status" value="1"/>
</dbReference>
<keyword evidence="1 3" id="KW-0238">DNA-binding</keyword>
<feature type="compositionally biased region" description="Pro residues" evidence="4">
    <location>
        <begin position="248"/>
        <end position="261"/>
    </location>
</feature>
<name>A0A165R2K5_EXIGL</name>
<sequence length="776" mass="81020">MATTLLESPLEPAGFGDGPASLPAVSTREQSLQADAEMPPVLEPGPPDAVAPTPDENGSIAAYYSLVFPNFTYYLQTLDVTIGRRLANAGTSADGAKSVDVDLGPLKSVSRLHAKITYDDEDERWVLDVYGRNGAWVDGNWSGPGSRVALESRTQIQIASRTFCFVLPPTEPPDDSPLTSSPTSTTRPRSPSLDATSLSPASSPASIASPTPPDPEHTAEPEIVEPAKPRLVRKRAASDSDHDVGVAPAPPSEPKSLPTPTPSDLQPEPESTPTPPAPAKTTKPVASTSKPKPKPKAVAAPAKPAPARPSEPATEPASSPPASAATPAAPPKAAPYVRLPGQPEPQKPAATLSQLCYRAIKALDGRATLQGILGWIMETYEWYRMHSGEKWESSVRHNLSSNAAFVKSRRNSNEPGKGAFWCIDPAHIESFEATEMRLNAGPPAKAGKGKTGGGKVFATGPTAPPPTTKVKKEQIPHPPMPMLVPVQMPPGFIPPGFHPHPPPPAAKSVKPPPPPLMSTKPLASPFTTKPLATKPIASPFTKRPLQLKTAVPSPQAARPPVVHPPAQPSVKQEAVSVAIPPSAPPPSAPPPSAASTSTEPALHVPIVVGPLPASYPLPEGAEPPPIALHEGRLILSPKAFSHLTPEEIKDFEKLGSQGALAALQVHVVKFLKEQMRLRGRGRGRGRGAPGRGGAGGRGAAPKSAPPAPSADVVMADASPDVTMHDVMRGAAETPEESTAPRSQSQVRPRSNSAEVADVPPAKRPRVESASTAAATT</sequence>
<feature type="domain" description="FHA" evidence="5">
    <location>
        <begin position="80"/>
        <end position="142"/>
    </location>
</feature>
<evidence type="ECO:0000259" key="5">
    <source>
        <dbReference type="PROSITE" id="PS50006"/>
    </source>
</evidence>
<evidence type="ECO:0000256" key="1">
    <source>
        <dbReference type="ARBA" id="ARBA00023125"/>
    </source>
</evidence>
<dbReference type="OrthoDB" id="5954824at2759"/>
<dbReference type="GO" id="GO:0005634">
    <property type="term" value="C:nucleus"/>
    <property type="evidence" value="ECO:0007669"/>
    <property type="project" value="UniProtKB-SubCell"/>
</dbReference>
<evidence type="ECO:0000256" key="3">
    <source>
        <dbReference type="PROSITE-ProRule" id="PRU00089"/>
    </source>
</evidence>
<feature type="region of interest" description="Disordered" evidence="4">
    <location>
        <begin position="678"/>
        <end position="776"/>
    </location>
</feature>
<feature type="region of interest" description="Disordered" evidence="4">
    <location>
        <begin position="1"/>
        <end position="53"/>
    </location>
</feature>
<dbReference type="CDD" id="cd00059">
    <property type="entry name" value="FH_FOX"/>
    <property type="match status" value="1"/>
</dbReference>
<dbReference type="InterPro" id="IPR008984">
    <property type="entry name" value="SMAD_FHA_dom_sf"/>
</dbReference>
<dbReference type="InParanoid" id="A0A165R2K5"/>
<feature type="compositionally biased region" description="Low complexity" evidence="4">
    <location>
        <begin position="279"/>
        <end position="302"/>
    </location>
</feature>
<evidence type="ECO:0000256" key="2">
    <source>
        <dbReference type="ARBA" id="ARBA00023242"/>
    </source>
</evidence>
<dbReference type="GO" id="GO:0003700">
    <property type="term" value="F:DNA-binding transcription factor activity"/>
    <property type="evidence" value="ECO:0007669"/>
    <property type="project" value="InterPro"/>
</dbReference>
<gene>
    <name evidence="7" type="ORF">EXIGLDRAFT_743858</name>
</gene>
<dbReference type="STRING" id="1314781.A0A165R2K5"/>
<feature type="compositionally biased region" description="Gly residues" evidence="4">
    <location>
        <begin position="686"/>
        <end position="698"/>
    </location>
</feature>
<feature type="region of interest" description="Disordered" evidence="4">
    <location>
        <begin position="444"/>
        <end position="474"/>
    </location>
</feature>
<dbReference type="FunCoup" id="A0A165R2K5">
    <property type="interactions" value="206"/>
</dbReference>
<dbReference type="Gene3D" id="1.10.10.10">
    <property type="entry name" value="Winged helix-like DNA-binding domain superfamily/Winged helix DNA-binding domain"/>
    <property type="match status" value="1"/>
</dbReference>
<dbReference type="GO" id="GO:0043565">
    <property type="term" value="F:sequence-specific DNA binding"/>
    <property type="evidence" value="ECO:0007669"/>
    <property type="project" value="InterPro"/>
</dbReference>
<feature type="compositionally biased region" description="Basic and acidic residues" evidence="4">
    <location>
        <begin position="214"/>
        <end position="228"/>
    </location>
</feature>
<dbReference type="PROSITE" id="PS50006">
    <property type="entry name" value="FHA_DOMAIN"/>
    <property type="match status" value="1"/>
</dbReference>
<dbReference type="PRINTS" id="PR01217">
    <property type="entry name" value="PRICHEXTENSN"/>
</dbReference>
<evidence type="ECO:0000313" key="7">
    <source>
        <dbReference type="EMBL" id="KZW04411.1"/>
    </source>
</evidence>
<feature type="compositionally biased region" description="Low complexity" evidence="4">
    <location>
        <begin position="310"/>
        <end position="327"/>
    </location>
</feature>
<dbReference type="SUPFAM" id="SSF46785">
    <property type="entry name" value="Winged helix' DNA-binding domain"/>
    <property type="match status" value="1"/>
</dbReference>
<dbReference type="CDD" id="cd22701">
    <property type="entry name" value="FHA_FKH1-like"/>
    <property type="match status" value="1"/>
</dbReference>
<dbReference type="SUPFAM" id="SSF49879">
    <property type="entry name" value="SMAD/FHA domain"/>
    <property type="match status" value="1"/>
</dbReference>
<feature type="compositionally biased region" description="Polar residues" evidence="4">
    <location>
        <begin position="739"/>
        <end position="753"/>
    </location>
</feature>
<dbReference type="Pfam" id="PF00498">
    <property type="entry name" value="FHA"/>
    <property type="match status" value="1"/>
</dbReference>
<dbReference type="PANTHER" id="PTHR21712:SF29">
    <property type="entry name" value="PRE-RRNA-PROCESSING PROTEIN FHL1"/>
    <property type="match status" value="1"/>
</dbReference>
<dbReference type="Proteomes" id="UP000077266">
    <property type="component" value="Unassembled WGS sequence"/>
</dbReference>
<organism evidence="7 8">
    <name type="scientific">Exidia glandulosa HHB12029</name>
    <dbReference type="NCBI Taxonomy" id="1314781"/>
    <lineage>
        <taxon>Eukaryota</taxon>
        <taxon>Fungi</taxon>
        <taxon>Dikarya</taxon>
        <taxon>Basidiomycota</taxon>
        <taxon>Agaricomycotina</taxon>
        <taxon>Agaricomycetes</taxon>
        <taxon>Auriculariales</taxon>
        <taxon>Exidiaceae</taxon>
        <taxon>Exidia</taxon>
    </lineage>
</organism>